<protein>
    <submittedName>
        <fullName evidence="3">Ankyrin repeat protein</fullName>
    </submittedName>
</protein>
<evidence type="ECO:0000256" key="2">
    <source>
        <dbReference type="ARBA" id="ARBA00023043"/>
    </source>
</evidence>
<dbReference type="Gene3D" id="1.25.40.20">
    <property type="entry name" value="Ankyrin repeat-containing domain"/>
    <property type="match status" value="2"/>
</dbReference>
<keyword evidence="4" id="KW-1185">Reference proteome</keyword>
<dbReference type="PANTHER" id="PTHR24188">
    <property type="entry name" value="ANKYRIN REPEAT PROTEIN"/>
    <property type="match status" value="1"/>
</dbReference>
<dbReference type="Pfam" id="PF12796">
    <property type="entry name" value="Ank_2"/>
    <property type="match status" value="2"/>
</dbReference>
<keyword evidence="2" id="KW-0040">ANK repeat</keyword>
<reference evidence="3 4" key="1">
    <citation type="submission" date="2021-02" db="EMBL/GenBank/DDBJ databases">
        <title>Cotonvirus japonicus, which uses Golgi apparatus of host cells for its virion factory, phylogenetically links tailed tupanvirus and icosahedral mimivirus.</title>
        <authorList>
            <person name="Takahashi H."/>
            <person name="Fukaya S."/>
            <person name="Song C."/>
            <person name="Murata K."/>
            <person name="Takemura M."/>
        </authorList>
    </citation>
    <scope>NUCLEOTIDE SEQUENCE [LARGE SCALE GENOMIC DNA]</scope>
</reference>
<dbReference type="Proteomes" id="UP001321479">
    <property type="component" value="Segment"/>
</dbReference>
<name>A0ABM7NTV5_9VIRU</name>
<dbReference type="InterPro" id="IPR002110">
    <property type="entry name" value="Ankyrin_rpt"/>
</dbReference>
<dbReference type="InterPro" id="IPR036770">
    <property type="entry name" value="Ankyrin_rpt-contain_sf"/>
</dbReference>
<organism evidence="3 4">
    <name type="scientific">Cotonvirus japonicus</name>
    <dbReference type="NCBI Taxonomy" id="2811091"/>
    <lineage>
        <taxon>Viruses</taxon>
        <taxon>Varidnaviria</taxon>
        <taxon>Bamfordvirae</taxon>
        <taxon>Nucleocytoviricota</taxon>
        <taxon>Megaviricetes</taxon>
        <taxon>Imitervirales</taxon>
        <taxon>Mimiviridae</taxon>
        <taxon>Megamimivirinae</taxon>
        <taxon>Cotonvirus</taxon>
        <taxon>Cotonvirus japonicum</taxon>
    </lineage>
</organism>
<dbReference type="EMBL" id="AP024483">
    <property type="protein sequence ID" value="BCS83594.1"/>
    <property type="molecule type" value="Genomic_DNA"/>
</dbReference>
<sequence length="284" mass="33173">MQMTYYKLTNWNEYNHGSFLKDGFFVIKNFDDKIQIDNFDHAKNYGHGGIFFRDITNILDDLYCRDNYYLRHIHLPITHPKFKLISNISGEYWSNMVILGKRMDLTKIETFEYLESLGADINVGNYRAFNWACRGGHLEIVKHLFNKGTNVSCCNSQSFNDAIRYGKYEVVEFLIDHGMTIISYCFSVACESGRINMVKLLVNKGVDYKPNIDYCFNIVCFYGNLELVKYLITLGVDISRDDYKAMRMAHCNEQVNVVDYLLSIGADKDFLQSSYDEYDDVYNF</sequence>
<evidence type="ECO:0000256" key="1">
    <source>
        <dbReference type="ARBA" id="ARBA00022737"/>
    </source>
</evidence>
<dbReference type="RefSeq" id="YP_010842202.1">
    <property type="nucleotide sequence ID" value="NC_079139.1"/>
</dbReference>
<dbReference type="PANTHER" id="PTHR24188:SF29">
    <property type="entry name" value="GH09064P"/>
    <property type="match status" value="1"/>
</dbReference>
<dbReference type="SUPFAM" id="SSF48403">
    <property type="entry name" value="Ankyrin repeat"/>
    <property type="match status" value="1"/>
</dbReference>
<evidence type="ECO:0000313" key="3">
    <source>
        <dbReference type="EMBL" id="BCS83594.1"/>
    </source>
</evidence>
<evidence type="ECO:0000313" key="4">
    <source>
        <dbReference type="Proteomes" id="UP001321479"/>
    </source>
</evidence>
<proteinExistence type="predicted"/>
<keyword evidence="1" id="KW-0677">Repeat</keyword>
<accession>A0ABM7NTV5</accession>
<dbReference type="SMART" id="SM00248">
    <property type="entry name" value="ANK"/>
    <property type="match status" value="4"/>
</dbReference>
<dbReference type="GeneID" id="80558799"/>